<feature type="domain" description="(S)-ureidoglycine aminohydrolase cupin" evidence="1">
    <location>
        <begin position="88"/>
        <end position="159"/>
    </location>
</feature>
<dbReference type="Gene3D" id="2.60.120.10">
    <property type="entry name" value="Jelly Rolls"/>
    <property type="match status" value="1"/>
</dbReference>
<keyword evidence="3" id="KW-1185">Reference proteome</keyword>
<comment type="caution">
    <text evidence="2">The sequence shown here is derived from an EMBL/GenBank/DDBJ whole genome shotgun (WGS) entry which is preliminary data.</text>
</comment>
<dbReference type="SUPFAM" id="SSF51182">
    <property type="entry name" value="RmlC-like cupins"/>
    <property type="match status" value="1"/>
</dbReference>
<reference evidence="2 3" key="1">
    <citation type="submission" date="2019-12" db="EMBL/GenBank/DDBJ databases">
        <title>Genomic-based taxomic classification of the family Erythrobacteraceae.</title>
        <authorList>
            <person name="Xu L."/>
        </authorList>
    </citation>
    <scope>NUCLEOTIDE SEQUENCE [LARGE SCALE GENOMIC DNA]</scope>
    <source>
        <strain evidence="2 3">MCCC 1K02066</strain>
    </source>
</reference>
<evidence type="ECO:0000313" key="2">
    <source>
        <dbReference type="EMBL" id="MXP42046.1"/>
    </source>
</evidence>
<evidence type="ECO:0000313" key="3">
    <source>
        <dbReference type="Proteomes" id="UP000469159"/>
    </source>
</evidence>
<proteinExistence type="predicted"/>
<dbReference type="InterPro" id="IPR014710">
    <property type="entry name" value="RmlC-like_jellyroll"/>
</dbReference>
<dbReference type="OrthoDB" id="9799053at2"/>
<evidence type="ECO:0000259" key="1">
    <source>
        <dbReference type="Pfam" id="PF05899"/>
    </source>
</evidence>
<organism evidence="2 3">
    <name type="scientific">Croceibacterium soli</name>
    <dbReference type="NCBI Taxonomy" id="1739690"/>
    <lineage>
        <taxon>Bacteria</taxon>
        <taxon>Pseudomonadati</taxon>
        <taxon>Pseudomonadota</taxon>
        <taxon>Alphaproteobacteria</taxon>
        <taxon>Sphingomonadales</taxon>
        <taxon>Erythrobacteraceae</taxon>
        <taxon>Croceibacterium</taxon>
    </lineage>
</organism>
<dbReference type="AlphaFoldDB" id="A0A6I4UU58"/>
<dbReference type="InterPro" id="IPR008579">
    <property type="entry name" value="UGlyAH_Cupin_dom"/>
</dbReference>
<protein>
    <submittedName>
        <fullName evidence="2">DUF861 domain-containing protein</fullName>
    </submittedName>
</protein>
<dbReference type="Proteomes" id="UP000469159">
    <property type="component" value="Unassembled WGS sequence"/>
</dbReference>
<accession>A0A6I4UU58</accession>
<sequence length="167" mass="17375">MKMTNGLNGRIQPGAIFKKGVSLIVIGSFAGSCATLATQQVLAQSAAQSERIIALPKGIAIEKKDPMPSLPGKDASIGGTVEAYSAGGGAFQVGVWEGTAGTVPIDGYPVDEFMFVEAGSITFTNESGYSQTFEAGDSFVLPKGYRGFAVQPSTFRKQYVTFSGSAD</sequence>
<name>A0A6I4UU58_9SPHN</name>
<dbReference type="EMBL" id="WTYK01000005">
    <property type="protein sequence ID" value="MXP42046.1"/>
    <property type="molecule type" value="Genomic_DNA"/>
</dbReference>
<gene>
    <name evidence="2" type="ORF">GRI75_10380</name>
</gene>
<dbReference type="InterPro" id="IPR011051">
    <property type="entry name" value="RmlC_Cupin_sf"/>
</dbReference>
<dbReference type="Pfam" id="PF05899">
    <property type="entry name" value="Cupin_3"/>
    <property type="match status" value="1"/>
</dbReference>
<dbReference type="PROSITE" id="PS51257">
    <property type="entry name" value="PROKAR_LIPOPROTEIN"/>
    <property type="match status" value="1"/>
</dbReference>
<dbReference type="RefSeq" id="WP_160746900.1">
    <property type="nucleotide sequence ID" value="NZ_WTYK01000005.1"/>
</dbReference>